<evidence type="ECO:0000256" key="38">
    <source>
        <dbReference type="ARBA" id="ARBA00048613"/>
    </source>
</evidence>
<comment type="catalytic activity">
    <reaction evidence="29">
        <text>2,3-di-(9Z)-octadecenoyl-sn-glycerol + H2O = 3-(9Z-octadecenoyl)-sn-glycerol + (9Z)-octadecenoate + H(+)</text>
        <dbReference type="Rhea" id="RHEA:42604"/>
        <dbReference type="ChEBI" id="CHEBI:15377"/>
        <dbReference type="ChEBI" id="CHEBI:15378"/>
        <dbReference type="ChEBI" id="CHEBI:30823"/>
        <dbReference type="ChEBI" id="CHEBI:75824"/>
        <dbReference type="ChEBI" id="CHEBI:75938"/>
    </reaction>
    <physiologicalReaction direction="left-to-right" evidence="29">
        <dbReference type="Rhea" id="RHEA:42605"/>
    </physiologicalReaction>
</comment>
<evidence type="ECO:0000313" key="50">
    <source>
        <dbReference type="Proteomes" id="UP001352852"/>
    </source>
</evidence>
<protein>
    <recommendedName>
        <fullName evidence="6">Phospholipase B1, membrane-associated</fullName>
        <ecNumber evidence="5">3.1.1.3</ecNumber>
        <ecNumber evidence="4">3.1.1.4</ecNumber>
        <ecNumber evidence="3">3.1.1.5</ecNumber>
    </recommendedName>
    <alternativeName>
        <fullName evidence="20">Lysophospholipase</fullName>
    </alternativeName>
    <alternativeName>
        <fullName evidence="21">Phospholipase A2</fullName>
    </alternativeName>
    <alternativeName>
        <fullName evidence="23">Phospholipase B/lipase</fullName>
    </alternativeName>
    <alternativeName>
        <fullName evidence="22">Triacylglycerol lipase</fullName>
    </alternativeName>
</protein>
<dbReference type="EC" id="3.1.1.5" evidence="3"/>
<evidence type="ECO:0000256" key="2">
    <source>
        <dbReference type="ARBA" id="ARBA00009979"/>
    </source>
</evidence>
<accession>A0ABU7DFQ2</accession>
<dbReference type="InterPro" id="IPR001087">
    <property type="entry name" value="GDSL"/>
</dbReference>
<keyword evidence="9 48" id="KW-0732">Signal</keyword>
<comment type="catalytic activity">
    <reaction evidence="45">
        <text>1,3-di-(9Z-octadecenoyl)-glycerol + H2O = 1-(9Z-octadecenoyl)-glycerol + (9Z)-octadecenoate + H(+)</text>
        <dbReference type="Rhea" id="RHEA:39939"/>
        <dbReference type="ChEBI" id="CHEBI:15377"/>
        <dbReference type="ChEBI" id="CHEBI:15378"/>
        <dbReference type="ChEBI" id="CHEBI:30823"/>
        <dbReference type="ChEBI" id="CHEBI:75342"/>
        <dbReference type="ChEBI" id="CHEBI:75735"/>
    </reaction>
    <physiologicalReaction direction="left-to-right" evidence="45">
        <dbReference type="Rhea" id="RHEA:39940"/>
    </physiologicalReaction>
</comment>
<comment type="subcellular location">
    <subcellularLocation>
        <location evidence="1">Apical cell membrane</location>
        <topology evidence="1">Single-pass type I membrane protein</topology>
    </subcellularLocation>
</comment>
<comment type="catalytic activity">
    <reaction evidence="18">
        <text>1-hexadecanoyl-2-(9Z,12Z-octadecadienoyl)-sn-glycero-3-phosphocholine + H2O = (9Z,12Z)-octadecadienoate + 1-hexadecanoyl-sn-glycero-3-phosphocholine + H(+)</text>
        <dbReference type="Rhea" id="RHEA:40811"/>
        <dbReference type="ChEBI" id="CHEBI:15377"/>
        <dbReference type="ChEBI" id="CHEBI:15378"/>
        <dbReference type="ChEBI" id="CHEBI:30245"/>
        <dbReference type="ChEBI" id="CHEBI:72998"/>
        <dbReference type="ChEBI" id="CHEBI:73002"/>
    </reaction>
    <physiologicalReaction direction="left-to-right" evidence="18">
        <dbReference type="Rhea" id="RHEA:40812"/>
    </physiologicalReaction>
</comment>
<evidence type="ECO:0000256" key="37">
    <source>
        <dbReference type="ARBA" id="ARBA00048454"/>
    </source>
</evidence>
<evidence type="ECO:0000256" key="17">
    <source>
        <dbReference type="ARBA" id="ARBA00023369"/>
    </source>
</evidence>
<proteinExistence type="inferred from homology"/>
<evidence type="ECO:0000256" key="6">
    <source>
        <dbReference type="ARBA" id="ARBA00015133"/>
    </source>
</evidence>
<evidence type="ECO:0000256" key="23">
    <source>
        <dbReference type="ARBA" id="ARBA00033022"/>
    </source>
</evidence>
<evidence type="ECO:0000256" key="25">
    <source>
        <dbReference type="ARBA" id="ARBA00047324"/>
    </source>
</evidence>
<dbReference type="PANTHER" id="PTHR21325:SF52">
    <property type="entry name" value="PHOSPHOLIPASE B1, MEMBRANE-ASSOCIATED"/>
    <property type="match status" value="1"/>
</dbReference>
<evidence type="ECO:0000256" key="28">
    <source>
        <dbReference type="ARBA" id="ARBA00047459"/>
    </source>
</evidence>
<evidence type="ECO:0000256" key="30">
    <source>
        <dbReference type="ARBA" id="ARBA00048015"/>
    </source>
</evidence>
<dbReference type="EMBL" id="JAHUTJ010025199">
    <property type="protein sequence ID" value="MED6273761.1"/>
    <property type="molecule type" value="Genomic_DNA"/>
</dbReference>
<evidence type="ECO:0000256" key="4">
    <source>
        <dbReference type="ARBA" id="ARBA00013278"/>
    </source>
</evidence>
<evidence type="ECO:0000256" key="45">
    <source>
        <dbReference type="ARBA" id="ARBA00049372"/>
    </source>
</evidence>
<dbReference type="EC" id="3.1.1.3" evidence="5"/>
<comment type="catalytic activity">
    <reaction evidence="44">
        <text>1,2-dihexadecanoyl-sn-glycero-3-phosphocholine + 2 H2O = sn-glycerol 3-phosphocholine + 2 hexadecanoate + 2 H(+)</text>
        <dbReference type="Rhea" id="RHEA:40975"/>
        <dbReference type="ChEBI" id="CHEBI:7896"/>
        <dbReference type="ChEBI" id="CHEBI:15377"/>
        <dbReference type="ChEBI" id="CHEBI:15378"/>
        <dbReference type="ChEBI" id="CHEBI:16870"/>
        <dbReference type="ChEBI" id="CHEBI:72999"/>
    </reaction>
    <physiologicalReaction direction="left-to-right" evidence="44">
        <dbReference type="Rhea" id="RHEA:40976"/>
    </physiologicalReaction>
</comment>
<comment type="catalytic activity">
    <reaction evidence="31">
        <text>a 1-O-alkyl-2-acyl-sn-glycero-3-phosphocholine + H2O = a 1-O-alkyl-sn-glycero-3-phosphocholine + a fatty acid + H(+)</text>
        <dbReference type="Rhea" id="RHEA:36231"/>
        <dbReference type="ChEBI" id="CHEBI:15377"/>
        <dbReference type="ChEBI" id="CHEBI:15378"/>
        <dbReference type="ChEBI" id="CHEBI:28868"/>
        <dbReference type="ChEBI" id="CHEBI:30909"/>
        <dbReference type="ChEBI" id="CHEBI:36702"/>
        <dbReference type="EC" id="3.1.1.4"/>
    </reaction>
    <physiologicalReaction direction="left-to-right" evidence="31">
        <dbReference type="Rhea" id="RHEA:36232"/>
    </physiologicalReaction>
</comment>
<gene>
    <name evidence="49" type="ORF">CHARACLAT_009796</name>
</gene>
<keyword evidence="10" id="KW-0677">Repeat</keyword>
<comment type="catalytic activity">
    <reaction evidence="36">
        <text>1,2,3-tri-(9Z-octadecenoyl)-glycerol + H2O = di-(9Z)-octadecenoylglycerol + (9Z)-octadecenoate + H(+)</text>
        <dbReference type="Rhea" id="RHEA:38575"/>
        <dbReference type="ChEBI" id="CHEBI:15377"/>
        <dbReference type="ChEBI" id="CHEBI:15378"/>
        <dbReference type="ChEBI" id="CHEBI:30823"/>
        <dbReference type="ChEBI" id="CHEBI:53753"/>
        <dbReference type="ChEBI" id="CHEBI:75945"/>
    </reaction>
    <physiologicalReaction direction="left-to-right" evidence="36">
        <dbReference type="Rhea" id="RHEA:38576"/>
    </physiologicalReaction>
</comment>
<evidence type="ECO:0000256" key="18">
    <source>
        <dbReference type="ARBA" id="ARBA00023408"/>
    </source>
</evidence>
<dbReference type="InterPro" id="IPR008265">
    <property type="entry name" value="Lipase_GDSL_AS"/>
</dbReference>
<evidence type="ECO:0000256" key="32">
    <source>
        <dbReference type="ARBA" id="ARBA00048058"/>
    </source>
</evidence>
<evidence type="ECO:0000256" key="33">
    <source>
        <dbReference type="ARBA" id="ARBA00048227"/>
    </source>
</evidence>
<dbReference type="InterPro" id="IPR038885">
    <property type="entry name" value="PLB1"/>
</dbReference>
<evidence type="ECO:0000256" key="40">
    <source>
        <dbReference type="ARBA" id="ARBA00048699"/>
    </source>
</evidence>
<comment type="catalytic activity">
    <reaction evidence="32">
        <text>1,2-di-(9Z-octadecenoyl)-sn-glycero-3-phosphocholine + H2O = 1-(9Z-octadecenoyl)-sn-glycero-3-phosphocholine + (9Z)-octadecenoate + H(+)</text>
        <dbReference type="Rhea" id="RHEA:40923"/>
        <dbReference type="ChEBI" id="CHEBI:15377"/>
        <dbReference type="ChEBI" id="CHEBI:15378"/>
        <dbReference type="ChEBI" id="CHEBI:28610"/>
        <dbReference type="ChEBI" id="CHEBI:30823"/>
        <dbReference type="ChEBI" id="CHEBI:74669"/>
    </reaction>
    <physiologicalReaction direction="left-to-right" evidence="32">
        <dbReference type="Rhea" id="RHEA:40924"/>
    </physiologicalReaction>
</comment>
<keyword evidence="14 47" id="KW-0472">Membrane</keyword>
<comment type="catalytic activity">
    <reaction evidence="27">
        <text>1-(9Z-octadecenoyl)-glycerol + H2O = glycerol + (9Z)-octadecenoate + H(+)</text>
        <dbReference type="Rhea" id="RHEA:38487"/>
        <dbReference type="ChEBI" id="CHEBI:15377"/>
        <dbReference type="ChEBI" id="CHEBI:15378"/>
        <dbReference type="ChEBI" id="CHEBI:17754"/>
        <dbReference type="ChEBI" id="CHEBI:30823"/>
        <dbReference type="ChEBI" id="CHEBI:75342"/>
    </reaction>
    <physiologicalReaction direction="left-to-right" evidence="27">
        <dbReference type="Rhea" id="RHEA:38488"/>
    </physiologicalReaction>
</comment>
<comment type="catalytic activity">
    <reaction evidence="34">
        <text>1-hexadecanoyl-2-(9Z,12Z-octadecadienoyl)-sn-glycero-3-phosphocholine + H2O = 2-(9Z,12Z-octadecadienoyl)-sn-glycero-3-phosphocholine + hexadecanoate + H(+)</text>
        <dbReference type="Rhea" id="RHEA:40971"/>
        <dbReference type="ChEBI" id="CHEBI:7896"/>
        <dbReference type="ChEBI" id="CHEBI:15377"/>
        <dbReference type="ChEBI" id="CHEBI:15378"/>
        <dbReference type="ChEBI" id="CHEBI:73002"/>
        <dbReference type="ChEBI" id="CHEBI:76084"/>
    </reaction>
    <physiologicalReaction direction="left-to-right" evidence="34">
        <dbReference type="Rhea" id="RHEA:40972"/>
    </physiologicalReaction>
</comment>
<sequence>MFQQVVLISLLGFTWATAGLPCTQTFPSQQPPLTADRVKPADVAMLSYIGLHEPSTELSTVLSKLTELMTLFNPGLMSPFSDEKGLHIPHFLQHGTLIDQAKEVSLYLQSNQDNDENGNWKLVLLFVQLDQLCACEQQQITSLFKRVVEEVDDAVQLLRSQLKRTVVSVALWDEGLNTIQRQMCPCIHTNSEGELRLQRAILTHTLQESLSELMIQKHWYRDRDDFTVTLQATPLIRGLSSTGQTFGEFEASKHTDELLLQLWRNLLQPMVDKHNLDHKGNSLTLPCPTEDRPFLRTEVNAPSNQHSNANYLIQTYTGTELPCEDLSPSVAIPTSVHELRPADIKVVAAVGDSLTAGNGVGSSPNNILDVLRQYRGLSWSIGGDKNLTTVTTLPNILKHFNHNVTGYSLGSGNQDSPKAFLNQAVPGAKSRDIPSQMRALVTRMKNDVDINFESDWKLITVFIGGNDICAYCENSLLFSVENYVGFLKESLDYIHKEIPRTLVNLVEPLFITPLRELHFDTSLNCPTWLVNILCPCVVLPEPNSEALQILETINRGYQRSLHELIESGRYDTRSDFTVVIQPFLRDITLPRLPDGHPDRSFFSPDCFHLSQKAHTVMARSLWNNMLEPLGTKTPNQDFNSVFDLKCPTNDAPFFRTYNNSNYKYSGPSPTPEPVANWGSDFSCNNFAISDSQPTSVHKLRPSDIQVVAALGDSLTAGTGAKSNSMVELNKEFKGVSWSIGGDETLETITTLPNILKKFNPDLKGFSTDEGQLHKGFNLAVAGAKTSELPAQVQALIKAMKENKDVNFENDWKLVTIFIGTTDLCNYCLEQNNLSPKNYSNNLMLSLDILYEEVPRVLVNLVDIMQIDVFKNVKKDSLGCSLLQRPSCQCVINTASNSPEIEEIRRINRNYQTEIGYLISGNRYDGKEDFAVVLQPFFHYSFLPQTGVGEIDTSFFSVDCFHMSERAHAEMAIALWNNMLEPVGRKQDYNNFTHDRSKIQCPSEASPFIFTKLNSLPAHPVTTADPATDSTTIRSTMLPVCSSSIPVWVPVVVGIVSLLAGLIICWLIMFAVRRTKTKAKQVQNKETGF</sequence>
<comment type="catalytic activity">
    <reaction evidence="37">
        <text>a 1-acyl-sn-glycero-3-phosphocholine + H2O = sn-glycerol 3-phosphocholine + a fatty acid + H(+)</text>
        <dbReference type="Rhea" id="RHEA:15177"/>
        <dbReference type="ChEBI" id="CHEBI:15377"/>
        <dbReference type="ChEBI" id="CHEBI:15378"/>
        <dbReference type="ChEBI" id="CHEBI:16870"/>
        <dbReference type="ChEBI" id="CHEBI:28868"/>
        <dbReference type="ChEBI" id="CHEBI:58168"/>
        <dbReference type="EC" id="3.1.1.5"/>
    </reaction>
    <physiologicalReaction direction="left-to-right" evidence="37">
        <dbReference type="Rhea" id="RHEA:15178"/>
    </physiologicalReaction>
</comment>
<dbReference type="PROSITE" id="PS01098">
    <property type="entry name" value="LIPASE_GDSL_SER"/>
    <property type="match status" value="2"/>
</dbReference>
<comment type="catalytic activity">
    <reaction evidence="38">
        <text>1-hexadecanoyl-2-(9Z-octadecenoyl)-sn-glycero-3-phosphoethanolamine + H2O = 1-hexadecanoyl-sn-glycero-3-phosphoethanolamine + (9Z)-octadecenoate + H(+)</text>
        <dbReference type="Rhea" id="RHEA:40911"/>
        <dbReference type="ChEBI" id="CHEBI:15377"/>
        <dbReference type="ChEBI" id="CHEBI:15378"/>
        <dbReference type="ChEBI" id="CHEBI:30823"/>
        <dbReference type="ChEBI" id="CHEBI:73004"/>
        <dbReference type="ChEBI" id="CHEBI:73007"/>
    </reaction>
    <physiologicalReaction direction="left-to-right" evidence="38">
        <dbReference type="Rhea" id="RHEA:40912"/>
    </physiologicalReaction>
</comment>
<keyword evidence="11" id="KW-0378">Hydrolase</keyword>
<comment type="catalytic activity">
    <reaction evidence="28">
        <text>1-hexadecanoyl-2-(9Z)-octadecenoyl-3-octadecanoyl-sn-glycerol + H2O = 1-hexadecanoyl-2-(9Z-octadecenoyl)-sn-glycerol + octadecanoate + H(+)</text>
        <dbReference type="Rhea" id="RHEA:41111"/>
        <dbReference type="ChEBI" id="CHEBI:15377"/>
        <dbReference type="ChEBI" id="CHEBI:15378"/>
        <dbReference type="ChEBI" id="CHEBI:25629"/>
        <dbReference type="ChEBI" id="CHEBI:75466"/>
        <dbReference type="ChEBI" id="CHEBI:77623"/>
    </reaction>
    <physiologicalReaction direction="left-to-right" evidence="28">
        <dbReference type="Rhea" id="RHEA:41112"/>
    </physiologicalReaction>
</comment>
<dbReference type="CDD" id="cd01824">
    <property type="entry name" value="Phospholipase_B_like"/>
    <property type="match status" value="2"/>
</dbReference>
<feature type="chain" id="PRO_5046945341" description="Phospholipase B1, membrane-associated" evidence="48">
    <location>
        <begin position="17"/>
        <end position="1088"/>
    </location>
</feature>
<comment type="catalytic activity">
    <reaction evidence="17">
        <text>a triacylglycerol + H2O = a diacylglycerol + a fatty acid + H(+)</text>
        <dbReference type="Rhea" id="RHEA:12044"/>
        <dbReference type="ChEBI" id="CHEBI:15377"/>
        <dbReference type="ChEBI" id="CHEBI:15378"/>
        <dbReference type="ChEBI" id="CHEBI:17855"/>
        <dbReference type="ChEBI" id="CHEBI:18035"/>
        <dbReference type="ChEBI" id="CHEBI:28868"/>
        <dbReference type="EC" id="3.1.1.3"/>
    </reaction>
    <physiologicalReaction direction="left-to-right" evidence="17">
        <dbReference type="Rhea" id="RHEA:12045"/>
    </physiologicalReaction>
</comment>
<comment type="similarity">
    <text evidence="2">Belongs to the 'GDSL' lipolytic enzyme family. Phospholipase B1 subfamily.</text>
</comment>
<evidence type="ECO:0000256" key="26">
    <source>
        <dbReference type="ARBA" id="ARBA00047363"/>
    </source>
</evidence>
<comment type="catalytic activity">
    <reaction evidence="26">
        <text>1,3-dihexadecanoyl-2-(9Z-octadecenoyl)glycerol + H2O = 1-hexadecanoyl-2-(9Z-octadecenoyl)-glycerol + hexadecanoate + H(+)</text>
        <dbReference type="Rhea" id="RHEA:40979"/>
        <dbReference type="ChEBI" id="CHEBI:7896"/>
        <dbReference type="ChEBI" id="CHEBI:15377"/>
        <dbReference type="ChEBI" id="CHEBI:15378"/>
        <dbReference type="ChEBI" id="CHEBI:75585"/>
        <dbReference type="ChEBI" id="CHEBI:75688"/>
    </reaction>
    <physiologicalReaction direction="left-to-right" evidence="26">
        <dbReference type="Rhea" id="RHEA:40980"/>
    </physiologicalReaction>
</comment>
<comment type="catalytic activity">
    <reaction evidence="40">
        <text>1-hexadecanoyl-2-(9Z-octadecenoyl)-sn-glycero-3-phosphocholine + H2O = 1-hexadecanoyl-sn-glycero-3-phosphocholine + (9Z)-octadecenoate + H(+)</text>
        <dbReference type="Rhea" id="RHEA:38779"/>
        <dbReference type="ChEBI" id="CHEBI:15377"/>
        <dbReference type="ChEBI" id="CHEBI:15378"/>
        <dbReference type="ChEBI" id="CHEBI:30823"/>
        <dbReference type="ChEBI" id="CHEBI:72998"/>
        <dbReference type="ChEBI" id="CHEBI:73001"/>
    </reaction>
    <physiologicalReaction direction="left-to-right" evidence="40">
        <dbReference type="Rhea" id="RHEA:38780"/>
    </physiologicalReaction>
</comment>
<comment type="catalytic activity">
    <reaction evidence="25">
        <text>1-hexadecanoyl-2-(9Z)-octadecenoyl-3-octadecanoyl-sn-glycerol + H2O = 2-(9Z-octadecenoyl)-3-octadecanoyl-sn-glycerol + hexadecanoate + H(+)</text>
        <dbReference type="Rhea" id="RHEA:41107"/>
        <dbReference type="ChEBI" id="CHEBI:7896"/>
        <dbReference type="ChEBI" id="CHEBI:15377"/>
        <dbReference type="ChEBI" id="CHEBI:15378"/>
        <dbReference type="ChEBI" id="CHEBI:75558"/>
        <dbReference type="ChEBI" id="CHEBI:77623"/>
    </reaction>
    <physiologicalReaction direction="left-to-right" evidence="25">
        <dbReference type="Rhea" id="RHEA:41108"/>
    </physiologicalReaction>
</comment>
<keyword evidence="16" id="KW-1208">Phospholipid metabolism</keyword>
<evidence type="ECO:0000256" key="7">
    <source>
        <dbReference type="ARBA" id="ARBA00022475"/>
    </source>
</evidence>
<feature type="signal peptide" evidence="48">
    <location>
        <begin position="1"/>
        <end position="16"/>
    </location>
</feature>
<reference evidence="49 50" key="1">
    <citation type="submission" date="2021-06" db="EMBL/GenBank/DDBJ databases">
        <authorList>
            <person name="Palmer J.M."/>
        </authorList>
    </citation>
    <scope>NUCLEOTIDE SEQUENCE [LARGE SCALE GENOMIC DNA]</scope>
    <source>
        <strain evidence="49 50">CL_MEX2019</strain>
        <tissue evidence="49">Muscle</tissue>
    </source>
</reference>
<keyword evidence="8 47" id="KW-0812">Transmembrane</keyword>
<evidence type="ECO:0000256" key="35">
    <source>
        <dbReference type="ARBA" id="ARBA00048374"/>
    </source>
</evidence>
<evidence type="ECO:0000256" key="24">
    <source>
        <dbReference type="ARBA" id="ARBA00045916"/>
    </source>
</evidence>
<dbReference type="EC" id="3.1.1.4" evidence="4"/>
<evidence type="ECO:0000256" key="31">
    <source>
        <dbReference type="ARBA" id="ARBA00048049"/>
    </source>
</evidence>
<evidence type="ECO:0000256" key="46">
    <source>
        <dbReference type="ARBA" id="ARBA00049461"/>
    </source>
</evidence>
<comment type="catalytic activity">
    <reaction evidence="39">
        <text>1-hexadecanoyl-sn-glycero-3-phosphocholine + H2O = sn-glycerol 3-phosphocholine + hexadecanoate + H(+)</text>
        <dbReference type="Rhea" id="RHEA:40435"/>
        <dbReference type="ChEBI" id="CHEBI:7896"/>
        <dbReference type="ChEBI" id="CHEBI:15377"/>
        <dbReference type="ChEBI" id="CHEBI:15378"/>
        <dbReference type="ChEBI" id="CHEBI:16870"/>
        <dbReference type="ChEBI" id="CHEBI:72998"/>
    </reaction>
    <physiologicalReaction direction="left-to-right" evidence="39">
        <dbReference type="Rhea" id="RHEA:40436"/>
    </physiologicalReaction>
</comment>
<dbReference type="SUPFAM" id="SSF52266">
    <property type="entry name" value="SGNH hydrolase"/>
    <property type="match status" value="2"/>
</dbReference>
<evidence type="ECO:0000256" key="21">
    <source>
        <dbReference type="ARBA" id="ARBA00031182"/>
    </source>
</evidence>
<evidence type="ECO:0000256" key="42">
    <source>
        <dbReference type="ARBA" id="ARBA00048872"/>
    </source>
</evidence>
<dbReference type="PANTHER" id="PTHR21325">
    <property type="entry name" value="PHOSPHOLIPASE B, PLB1"/>
    <property type="match status" value="1"/>
</dbReference>
<organism evidence="49 50">
    <name type="scientific">Characodon lateralis</name>
    <dbReference type="NCBI Taxonomy" id="208331"/>
    <lineage>
        <taxon>Eukaryota</taxon>
        <taxon>Metazoa</taxon>
        <taxon>Chordata</taxon>
        <taxon>Craniata</taxon>
        <taxon>Vertebrata</taxon>
        <taxon>Euteleostomi</taxon>
        <taxon>Actinopterygii</taxon>
        <taxon>Neopterygii</taxon>
        <taxon>Teleostei</taxon>
        <taxon>Neoteleostei</taxon>
        <taxon>Acanthomorphata</taxon>
        <taxon>Ovalentaria</taxon>
        <taxon>Atherinomorphae</taxon>
        <taxon>Cyprinodontiformes</taxon>
        <taxon>Goodeidae</taxon>
        <taxon>Characodon</taxon>
    </lineage>
</organism>
<keyword evidence="13" id="KW-0443">Lipid metabolism</keyword>
<evidence type="ECO:0000256" key="1">
    <source>
        <dbReference type="ARBA" id="ARBA00004247"/>
    </source>
</evidence>
<evidence type="ECO:0000256" key="34">
    <source>
        <dbReference type="ARBA" id="ARBA00048362"/>
    </source>
</evidence>
<comment type="caution">
    <text evidence="49">The sequence shown here is derived from an EMBL/GenBank/DDBJ whole genome shotgun (WGS) entry which is preliminary data.</text>
</comment>
<dbReference type="InterPro" id="IPR035547">
    <property type="entry name" value="Phospholipase_B"/>
</dbReference>
<comment type="catalytic activity">
    <reaction evidence="19">
        <text>a 1,2-diacyl-sn-glycero-3-phosphocholine + H2O = a 1-acyl-sn-glycero-3-phosphocholine + a fatty acid + H(+)</text>
        <dbReference type="Rhea" id="RHEA:15801"/>
        <dbReference type="ChEBI" id="CHEBI:15377"/>
        <dbReference type="ChEBI" id="CHEBI:15378"/>
        <dbReference type="ChEBI" id="CHEBI:28868"/>
        <dbReference type="ChEBI" id="CHEBI:57643"/>
        <dbReference type="ChEBI" id="CHEBI:58168"/>
        <dbReference type="EC" id="3.1.1.4"/>
    </reaction>
    <physiologicalReaction direction="left-to-right" evidence="19">
        <dbReference type="Rhea" id="RHEA:15802"/>
    </physiologicalReaction>
</comment>
<evidence type="ECO:0000256" key="44">
    <source>
        <dbReference type="ARBA" id="ARBA00049363"/>
    </source>
</evidence>
<comment type="catalytic activity">
    <reaction evidence="35">
        <text>1-octadecanoyl-2-(9Z,12Z)-octadecadienoyl-sn-glycerol + H2O = 1-octadecanoyl-sn-glycerol + (9Z,12Z)-octadecadienoate + H(+)</text>
        <dbReference type="Rhea" id="RHEA:40927"/>
        <dbReference type="ChEBI" id="CHEBI:15377"/>
        <dbReference type="ChEBI" id="CHEBI:15378"/>
        <dbReference type="ChEBI" id="CHEBI:30245"/>
        <dbReference type="ChEBI" id="CHEBI:75550"/>
        <dbReference type="ChEBI" id="CHEBI:77097"/>
    </reaction>
    <physiologicalReaction direction="left-to-right" evidence="35">
        <dbReference type="Rhea" id="RHEA:40928"/>
    </physiologicalReaction>
</comment>
<evidence type="ECO:0000256" key="8">
    <source>
        <dbReference type="ARBA" id="ARBA00022692"/>
    </source>
</evidence>
<evidence type="ECO:0000256" key="47">
    <source>
        <dbReference type="SAM" id="Phobius"/>
    </source>
</evidence>
<keyword evidence="15" id="KW-0325">Glycoprotein</keyword>
<evidence type="ECO:0000256" key="48">
    <source>
        <dbReference type="SAM" id="SignalP"/>
    </source>
</evidence>
<comment type="catalytic activity">
    <reaction evidence="46">
        <text>2-(9Z-octadecenoyl)-glycerol + H2O = glycerol + (9Z)-octadecenoate + H(+)</text>
        <dbReference type="Rhea" id="RHEA:38491"/>
        <dbReference type="ChEBI" id="CHEBI:15377"/>
        <dbReference type="ChEBI" id="CHEBI:15378"/>
        <dbReference type="ChEBI" id="CHEBI:17754"/>
        <dbReference type="ChEBI" id="CHEBI:30823"/>
        <dbReference type="ChEBI" id="CHEBI:73990"/>
    </reaction>
    <physiologicalReaction direction="left-to-right" evidence="46">
        <dbReference type="Rhea" id="RHEA:38492"/>
    </physiologicalReaction>
</comment>
<comment type="catalytic activity">
    <reaction evidence="33">
        <text>1,2-dihexadecanoyl-sn-glycero-3-phosphocholine + H2O = 1-hexadecanoyl-sn-glycero-3-phosphocholine + hexadecanoate + H(+)</text>
        <dbReference type="Rhea" id="RHEA:41223"/>
        <dbReference type="ChEBI" id="CHEBI:7896"/>
        <dbReference type="ChEBI" id="CHEBI:15377"/>
        <dbReference type="ChEBI" id="CHEBI:15378"/>
        <dbReference type="ChEBI" id="CHEBI:72998"/>
        <dbReference type="ChEBI" id="CHEBI:72999"/>
    </reaction>
    <physiologicalReaction direction="left-to-right" evidence="33">
        <dbReference type="Rhea" id="RHEA:41224"/>
    </physiologicalReaction>
</comment>
<evidence type="ECO:0000256" key="13">
    <source>
        <dbReference type="ARBA" id="ARBA00023098"/>
    </source>
</evidence>
<dbReference type="InterPro" id="IPR036514">
    <property type="entry name" value="SGNH_hydro_sf"/>
</dbReference>
<feature type="transmembrane region" description="Helical" evidence="47">
    <location>
        <begin position="1046"/>
        <end position="1071"/>
    </location>
</feature>
<evidence type="ECO:0000256" key="10">
    <source>
        <dbReference type="ARBA" id="ARBA00022737"/>
    </source>
</evidence>
<keyword evidence="12 47" id="KW-1133">Transmembrane helix</keyword>
<evidence type="ECO:0000256" key="3">
    <source>
        <dbReference type="ARBA" id="ARBA00013274"/>
    </source>
</evidence>
<comment type="catalytic activity">
    <reaction evidence="42">
        <text>1-O-hexadecyl-2-(9Z)-octadecenoyl-sn-glycero-3-phosphocholine + H2O = 1-O-hexadecyl-sn-glycero-3-phosphocholine + (9Z)-octadecenoate + H(+)</text>
        <dbReference type="Rhea" id="RHEA:40915"/>
        <dbReference type="ChEBI" id="CHEBI:15377"/>
        <dbReference type="ChEBI" id="CHEBI:15378"/>
        <dbReference type="ChEBI" id="CHEBI:30823"/>
        <dbReference type="ChEBI" id="CHEBI:34112"/>
        <dbReference type="ChEBI" id="CHEBI:64496"/>
    </reaction>
    <physiologicalReaction direction="left-to-right" evidence="42">
        <dbReference type="Rhea" id="RHEA:40916"/>
    </physiologicalReaction>
</comment>
<evidence type="ECO:0000256" key="22">
    <source>
        <dbReference type="ARBA" id="ARBA00031485"/>
    </source>
</evidence>
<evidence type="ECO:0000256" key="14">
    <source>
        <dbReference type="ARBA" id="ARBA00023136"/>
    </source>
</evidence>
<evidence type="ECO:0000256" key="11">
    <source>
        <dbReference type="ARBA" id="ARBA00022801"/>
    </source>
</evidence>
<name>A0ABU7DFQ2_9TELE</name>
<evidence type="ECO:0000256" key="41">
    <source>
        <dbReference type="ARBA" id="ARBA00048869"/>
    </source>
</evidence>
<dbReference type="Pfam" id="PF00657">
    <property type="entry name" value="Lipase_GDSL"/>
    <property type="match status" value="2"/>
</dbReference>
<dbReference type="Gene3D" id="3.40.50.1110">
    <property type="entry name" value="SGNH hydrolase"/>
    <property type="match status" value="2"/>
</dbReference>
<comment type="catalytic activity">
    <reaction evidence="30">
        <text>1-hexadecanoyl-2-(9Z-octadecenoyl)-sn-glycero-3-phospho-(1'-sn-glycerol) + H2O = 1-hexadecanoyl-sn-glycero-3-phospho-(1'-sn-glycerol) + (9Z)-octadecenoate + H(+)</text>
        <dbReference type="Rhea" id="RHEA:40919"/>
        <dbReference type="ChEBI" id="CHEBI:15377"/>
        <dbReference type="ChEBI" id="CHEBI:15378"/>
        <dbReference type="ChEBI" id="CHEBI:30823"/>
        <dbReference type="ChEBI" id="CHEBI:72841"/>
        <dbReference type="ChEBI" id="CHEBI:75158"/>
    </reaction>
    <physiologicalReaction direction="left-to-right" evidence="30">
        <dbReference type="Rhea" id="RHEA:40920"/>
    </physiologicalReaction>
</comment>
<keyword evidence="7" id="KW-1003">Cell membrane</keyword>
<evidence type="ECO:0000256" key="39">
    <source>
        <dbReference type="ARBA" id="ARBA00048656"/>
    </source>
</evidence>
<evidence type="ECO:0000256" key="5">
    <source>
        <dbReference type="ARBA" id="ARBA00013279"/>
    </source>
</evidence>
<evidence type="ECO:0000256" key="36">
    <source>
        <dbReference type="ARBA" id="ARBA00048386"/>
    </source>
</evidence>
<evidence type="ECO:0000256" key="20">
    <source>
        <dbReference type="ARBA" id="ARBA00029723"/>
    </source>
</evidence>
<evidence type="ECO:0000256" key="29">
    <source>
        <dbReference type="ARBA" id="ARBA00048011"/>
    </source>
</evidence>
<evidence type="ECO:0000256" key="9">
    <source>
        <dbReference type="ARBA" id="ARBA00022729"/>
    </source>
</evidence>
<dbReference type="Proteomes" id="UP001352852">
    <property type="component" value="Unassembled WGS sequence"/>
</dbReference>
<evidence type="ECO:0000256" key="12">
    <source>
        <dbReference type="ARBA" id="ARBA00022989"/>
    </source>
</evidence>
<comment type="catalytic activity">
    <reaction evidence="43">
        <text>1-hexadecanoyl-2-(9Z)-octadecenoyl-3-octadecanoyl-sn-glycerol + H2O = 1-hexadecanoyl-3-octadecanoyl-sn-glycerol + (9Z)-octadecenoate + H(+)</text>
        <dbReference type="Rhea" id="RHEA:41103"/>
        <dbReference type="ChEBI" id="CHEBI:15377"/>
        <dbReference type="ChEBI" id="CHEBI:15378"/>
        <dbReference type="ChEBI" id="CHEBI:30823"/>
        <dbReference type="ChEBI" id="CHEBI:77623"/>
        <dbReference type="ChEBI" id="CHEBI:77624"/>
    </reaction>
    <physiologicalReaction direction="left-to-right" evidence="43">
        <dbReference type="Rhea" id="RHEA:41104"/>
    </physiologicalReaction>
</comment>
<comment type="catalytic activity">
    <reaction evidence="41">
        <text>1,3-dihexadecanoyl-2-(9Z-octadecenoyl)glycerol + H2O = 1,3-dihexadecanoylglycerol + (9Z)-octadecenoate + H(+)</text>
        <dbReference type="Rhea" id="RHEA:40983"/>
        <dbReference type="ChEBI" id="CHEBI:15377"/>
        <dbReference type="ChEBI" id="CHEBI:15378"/>
        <dbReference type="ChEBI" id="CHEBI:30823"/>
        <dbReference type="ChEBI" id="CHEBI:75688"/>
        <dbReference type="ChEBI" id="CHEBI:77619"/>
    </reaction>
    <physiologicalReaction direction="left-to-right" evidence="41">
        <dbReference type="Rhea" id="RHEA:40984"/>
    </physiologicalReaction>
</comment>
<comment type="function">
    <text evidence="24">Calcium-independent membrane-associated phospholipase that catalyzes complete diacylation of phospholipids by hydrolyzing both sn-1 and sn-2 fatty acyl chains attached to the glycerol backbone (phospholipase B activity). Has dual phospholipase and lysophospholipase activities toward diacylphospholipids. Preferentially cleaves sn-2 ester bonds over sn-1 bonds. Acts as a lipase toward glycerolipid substrates. Hydrolyzes fatty acyl chains of diacylglycerols with preference for the sn-2 position and of triacylglycerols with not positional selectivity. May also hydrolyze long chain retinyl esters such as retinyl palmitate. May contribute to digestion of dietary phospholipids, glycerolipids and retinoids, facilitating lipid absorption at the brush border.</text>
</comment>
<evidence type="ECO:0000256" key="15">
    <source>
        <dbReference type="ARBA" id="ARBA00023180"/>
    </source>
</evidence>
<evidence type="ECO:0000256" key="19">
    <source>
        <dbReference type="ARBA" id="ARBA00023422"/>
    </source>
</evidence>
<evidence type="ECO:0000256" key="27">
    <source>
        <dbReference type="ARBA" id="ARBA00047438"/>
    </source>
</evidence>
<evidence type="ECO:0000313" key="49">
    <source>
        <dbReference type="EMBL" id="MED6273761.1"/>
    </source>
</evidence>
<evidence type="ECO:0000256" key="43">
    <source>
        <dbReference type="ARBA" id="ARBA00048939"/>
    </source>
</evidence>
<keyword evidence="50" id="KW-1185">Reference proteome</keyword>
<evidence type="ECO:0000256" key="16">
    <source>
        <dbReference type="ARBA" id="ARBA00023264"/>
    </source>
</evidence>